<dbReference type="InterPro" id="IPR037465">
    <property type="entry name" value="YlxR"/>
</dbReference>
<organism evidence="2 3">
    <name type="scientific">Stappia albiluteola</name>
    <dbReference type="NCBI Taxonomy" id="2758565"/>
    <lineage>
        <taxon>Bacteria</taxon>
        <taxon>Pseudomonadati</taxon>
        <taxon>Pseudomonadota</taxon>
        <taxon>Alphaproteobacteria</taxon>
        <taxon>Hyphomicrobiales</taxon>
        <taxon>Stappiaceae</taxon>
        <taxon>Stappia</taxon>
    </lineage>
</organism>
<protein>
    <submittedName>
        <fullName evidence="2">RNA-binding protein</fullName>
    </submittedName>
</protein>
<feature type="domain" description="YlxR" evidence="1">
    <location>
        <begin position="10"/>
        <end position="83"/>
    </location>
</feature>
<dbReference type="EMBL" id="JACFXV010000034">
    <property type="protein sequence ID" value="MBA5776091.1"/>
    <property type="molecule type" value="Genomic_DNA"/>
</dbReference>
<proteinExistence type="predicted"/>
<dbReference type="RefSeq" id="WP_182162152.1">
    <property type="nucleotide sequence ID" value="NZ_JACFXV010000034.1"/>
</dbReference>
<dbReference type="InterPro" id="IPR029064">
    <property type="entry name" value="Ribosomal_eL30-like_sf"/>
</dbReference>
<dbReference type="PANTHER" id="PTHR34215:SF1">
    <property type="entry name" value="YLXR DOMAIN-CONTAINING PROTEIN"/>
    <property type="match status" value="1"/>
</dbReference>
<gene>
    <name evidence="2" type="ORF">H2509_03005</name>
</gene>
<evidence type="ECO:0000313" key="3">
    <source>
        <dbReference type="Proteomes" id="UP000541109"/>
    </source>
</evidence>
<dbReference type="Proteomes" id="UP000541109">
    <property type="component" value="Unassembled WGS sequence"/>
</dbReference>
<dbReference type="NCBIfam" id="NF006622">
    <property type="entry name" value="PRK09190.1"/>
    <property type="match status" value="1"/>
</dbReference>
<dbReference type="AlphaFoldDB" id="A0A839A9N1"/>
<reference evidence="2 3" key="1">
    <citation type="submission" date="2020-07" db="EMBL/GenBank/DDBJ databases">
        <title>Stappia sp., F7233, whole genome shotgun sequencing project.</title>
        <authorList>
            <person name="Jiang S."/>
            <person name="Liu Z.W."/>
            <person name="Du Z.J."/>
        </authorList>
    </citation>
    <scope>NUCLEOTIDE SEQUENCE [LARGE SCALE GENOMIC DNA]</scope>
    <source>
        <strain evidence="2 3">F7233</strain>
    </source>
</reference>
<comment type="caution">
    <text evidence="2">The sequence shown here is derived from an EMBL/GenBank/DDBJ whole genome shotgun (WGS) entry which is preliminary data.</text>
</comment>
<name>A0A839A9N1_9HYPH</name>
<dbReference type="InterPro" id="IPR007393">
    <property type="entry name" value="YlxR_dom"/>
</dbReference>
<dbReference type="PANTHER" id="PTHR34215">
    <property type="entry name" value="BLL0784 PROTEIN"/>
    <property type="match status" value="1"/>
</dbReference>
<keyword evidence="3" id="KW-1185">Reference proteome</keyword>
<evidence type="ECO:0000313" key="2">
    <source>
        <dbReference type="EMBL" id="MBA5776091.1"/>
    </source>
</evidence>
<sequence>MPRKNEPLERCCALTRDVRPVSELVRFVEAPDGGLVPDIKAKLPGRGVWVTATAVAVAQAERKRVFARSLKSAVRVEPGLAERVDGLLEQAALSALSLTRKAGQVVTGFAKVEAALRSGEAVGLVQASDGAEDGLGKLAALAGARFAGSGGCPIVRLFTSAQLDLALGRSNVIHAALLAGPASAGFLERAVRLARYRSVSDGVPVDDEGSADLEPRAV</sequence>
<dbReference type="SUPFAM" id="SSF55315">
    <property type="entry name" value="L30e-like"/>
    <property type="match status" value="1"/>
</dbReference>
<accession>A0A839A9N1</accession>
<evidence type="ECO:0000259" key="1">
    <source>
        <dbReference type="Pfam" id="PF04296"/>
    </source>
</evidence>
<dbReference type="Gene3D" id="3.30.1330.30">
    <property type="match status" value="1"/>
</dbReference>
<dbReference type="SUPFAM" id="SSF64376">
    <property type="entry name" value="YlxR-like"/>
    <property type="match status" value="1"/>
</dbReference>
<dbReference type="Gene3D" id="3.30.1230.10">
    <property type="entry name" value="YlxR-like"/>
    <property type="match status" value="1"/>
</dbReference>
<dbReference type="Pfam" id="PF04296">
    <property type="entry name" value="YlxR"/>
    <property type="match status" value="1"/>
</dbReference>
<dbReference type="InterPro" id="IPR035931">
    <property type="entry name" value="YlxR-like_sf"/>
</dbReference>